<proteinExistence type="predicted"/>
<feature type="compositionally biased region" description="Low complexity" evidence="2">
    <location>
        <begin position="88"/>
        <end position="98"/>
    </location>
</feature>
<accession>A0A7M7K845</accession>
<evidence type="ECO:0000313" key="3">
    <source>
        <dbReference type="EnsemblMetazoa" id="XP_022661973"/>
    </source>
</evidence>
<dbReference type="AlphaFoldDB" id="A0A7M7K845"/>
<dbReference type="Proteomes" id="UP000594260">
    <property type="component" value="Unplaced"/>
</dbReference>
<dbReference type="RefSeq" id="XP_022661974.1">
    <property type="nucleotide sequence ID" value="XM_022806239.1"/>
</dbReference>
<name>A0A7M7K845_VARDE</name>
<reference evidence="3" key="1">
    <citation type="submission" date="2021-01" db="UniProtKB">
        <authorList>
            <consortium name="EnsemblMetazoa"/>
        </authorList>
    </citation>
    <scope>IDENTIFICATION</scope>
</reference>
<keyword evidence="4" id="KW-1185">Reference proteome</keyword>
<sequence length="172" mass="18578">MPCLRCVSRALRYQQSGETLTDDKKGVGCEIAKPPQAAGPAGVIMPHGLSSVTRSAKVHGAPPDVMHDTTEAPAGPLPSKSTAGDLNGSSLPAASSAGGSQGGASKRRVEQLQEMVLERELRRIELEEKKLIVETEKLELEKENLELERQKLQLEIGKLQANIRYSHPTSLY</sequence>
<dbReference type="EnsemblMetazoa" id="XM_022806240">
    <property type="protein sequence ID" value="XP_022661975"/>
    <property type="gene ID" value="LOC111250670"/>
</dbReference>
<dbReference type="RefSeq" id="XP_022661975.1">
    <property type="nucleotide sequence ID" value="XM_022806240.1"/>
</dbReference>
<evidence type="ECO:0000313" key="4">
    <source>
        <dbReference type="Proteomes" id="UP000594260"/>
    </source>
</evidence>
<protein>
    <submittedName>
        <fullName evidence="3">Uncharacterized protein</fullName>
    </submittedName>
</protein>
<evidence type="ECO:0000256" key="1">
    <source>
        <dbReference type="SAM" id="Coils"/>
    </source>
</evidence>
<feature type="region of interest" description="Disordered" evidence="2">
    <location>
        <begin position="55"/>
        <end position="107"/>
    </location>
</feature>
<evidence type="ECO:0000256" key="2">
    <source>
        <dbReference type="SAM" id="MobiDB-lite"/>
    </source>
</evidence>
<dbReference type="EnsemblMetazoa" id="XM_022806238">
    <property type="protein sequence ID" value="XP_022661973"/>
    <property type="gene ID" value="LOC111250670"/>
</dbReference>
<dbReference type="RefSeq" id="XP_022661973.1">
    <property type="nucleotide sequence ID" value="XM_022806238.1"/>
</dbReference>
<organism evidence="3 4">
    <name type="scientific">Varroa destructor</name>
    <name type="common">Honeybee mite</name>
    <dbReference type="NCBI Taxonomy" id="109461"/>
    <lineage>
        <taxon>Eukaryota</taxon>
        <taxon>Metazoa</taxon>
        <taxon>Ecdysozoa</taxon>
        <taxon>Arthropoda</taxon>
        <taxon>Chelicerata</taxon>
        <taxon>Arachnida</taxon>
        <taxon>Acari</taxon>
        <taxon>Parasitiformes</taxon>
        <taxon>Mesostigmata</taxon>
        <taxon>Gamasina</taxon>
        <taxon>Dermanyssoidea</taxon>
        <taxon>Varroidae</taxon>
        <taxon>Varroa</taxon>
    </lineage>
</organism>
<dbReference type="EnsemblMetazoa" id="XM_022806239">
    <property type="protein sequence ID" value="XP_022661974"/>
    <property type="gene ID" value="LOC111250670"/>
</dbReference>
<dbReference type="GeneID" id="111250670"/>
<keyword evidence="1" id="KW-0175">Coiled coil</keyword>
<feature type="coiled-coil region" evidence="1">
    <location>
        <begin position="109"/>
        <end position="162"/>
    </location>
</feature>